<name>A0A9P6L0A1_9MICR</name>
<accession>A0A9P6L0A1</accession>
<comment type="caution">
    <text evidence="2">The sequence shown here is derived from an EMBL/GenBank/DDBJ whole genome shotgun (WGS) entry which is preliminary data.</text>
</comment>
<dbReference type="AlphaFoldDB" id="A0A9P6L0A1"/>
<gene>
    <name evidence="2" type="ORF">NGRA_0523</name>
</gene>
<organism evidence="2 3">
    <name type="scientific">Nosema granulosis</name>
    <dbReference type="NCBI Taxonomy" id="83296"/>
    <lineage>
        <taxon>Eukaryota</taxon>
        <taxon>Fungi</taxon>
        <taxon>Fungi incertae sedis</taxon>
        <taxon>Microsporidia</taxon>
        <taxon>Nosematidae</taxon>
        <taxon>Nosema</taxon>
    </lineage>
</organism>
<dbReference type="OrthoDB" id="2194866at2759"/>
<proteinExistence type="predicted"/>
<protein>
    <submittedName>
        <fullName evidence="2">Uncharacterized protein</fullName>
    </submittedName>
</protein>
<evidence type="ECO:0000313" key="3">
    <source>
        <dbReference type="Proteomes" id="UP000740883"/>
    </source>
</evidence>
<evidence type="ECO:0000313" key="2">
    <source>
        <dbReference type="EMBL" id="KAF9764493.1"/>
    </source>
</evidence>
<keyword evidence="1" id="KW-0732">Signal</keyword>
<evidence type="ECO:0000256" key="1">
    <source>
        <dbReference type="SAM" id="SignalP"/>
    </source>
</evidence>
<sequence>MFLLWLCVISTSLNTILYKKIRIRSIPYTNFVIAEKISDFSDQVFYTSNVDHLTSDFNSISSIEKEKDKYKIKIGNYYICRDDELTCGSTPKHDICMNSDNQEIDCRECKMKSIKLCEKNPSLWEIERKPLGFIIKSKDMCLTLDHKLILDKCKDRKDQLYGFEDYELMSCILGLNINKKPENYKDLLDKKKIEKLLDNIKDPKLKDEVKKDIEKKKDFEKYIKEKIPSIDKKPKIKKVWGNLWKYDFSGNNYNWKRPKLGFFCTKWF</sequence>
<keyword evidence="3" id="KW-1185">Reference proteome</keyword>
<dbReference type="EMBL" id="SBJO01000020">
    <property type="protein sequence ID" value="KAF9764493.1"/>
    <property type="molecule type" value="Genomic_DNA"/>
</dbReference>
<feature type="chain" id="PRO_5040251314" evidence="1">
    <location>
        <begin position="19"/>
        <end position="268"/>
    </location>
</feature>
<dbReference type="Proteomes" id="UP000740883">
    <property type="component" value="Unassembled WGS sequence"/>
</dbReference>
<reference evidence="2 3" key="1">
    <citation type="journal article" date="2020" name="Genome Biol. Evol.">
        <title>Comparative genomics of strictly vertically transmitted, feminizing microsporidia endosymbionts of amphipod crustaceans.</title>
        <authorList>
            <person name="Cormier A."/>
            <person name="Chebbi M.A."/>
            <person name="Giraud I."/>
            <person name="Wattier R."/>
            <person name="Teixeira M."/>
            <person name="Gilbert C."/>
            <person name="Rigaud T."/>
            <person name="Cordaux R."/>
        </authorList>
    </citation>
    <scope>NUCLEOTIDE SEQUENCE [LARGE SCALE GENOMIC DNA]</scope>
    <source>
        <strain evidence="2 3">Ou3-Ou53</strain>
    </source>
</reference>
<feature type="signal peptide" evidence="1">
    <location>
        <begin position="1"/>
        <end position="18"/>
    </location>
</feature>